<evidence type="ECO:0000256" key="1">
    <source>
        <dbReference type="ARBA" id="ARBA00022962"/>
    </source>
</evidence>
<dbReference type="OrthoDB" id="9803598at2"/>
<evidence type="ECO:0000259" key="2">
    <source>
        <dbReference type="Pfam" id="PF00117"/>
    </source>
</evidence>
<proteinExistence type="predicted"/>
<accession>A0A5C8HKU2</accession>
<dbReference type="PROSITE" id="PS51273">
    <property type="entry name" value="GATASE_TYPE_1"/>
    <property type="match status" value="1"/>
</dbReference>
<name>A0A5C8HKU2_9MICO</name>
<keyword evidence="1" id="KW-0315">Glutamine amidotransferase</keyword>
<dbReference type="FunFam" id="3.40.50.880:FF:000003">
    <property type="entry name" value="Anthranilate synthase component II"/>
    <property type="match status" value="1"/>
</dbReference>
<dbReference type="Pfam" id="PF00117">
    <property type="entry name" value="GATase"/>
    <property type="match status" value="1"/>
</dbReference>
<organism evidence="3 4">
    <name type="scientific">Microbacterium mitrae</name>
    <dbReference type="NCBI Taxonomy" id="664640"/>
    <lineage>
        <taxon>Bacteria</taxon>
        <taxon>Bacillati</taxon>
        <taxon>Actinomycetota</taxon>
        <taxon>Actinomycetes</taxon>
        <taxon>Micrococcales</taxon>
        <taxon>Microbacteriaceae</taxon>
        <taxon>Microbacterium</taxon>
    </lineage>
</organism>
<dbReference type="Proteomes" id="UP000321196">
    <property type="component" value="Unassembled WGS sequence"/>
</dbReference>
<dbReference type="CDD" id="cd01743">
    <property type="entry name" value="GATase1_Anthranilate_Synthase"/>
    <property type="match status" value="1"/>
</dbReference>
<dbReference type="InterPro" id="IPR050472">
    <property type="entry name" value="Anth_synth/Amidotransfase"/>
</dbReference>
<protein>
    <submittedName>
        <fullName evidence="3">Anthranilate synthase component II</fullName>
    </submittedName>
</protein>
<dbReference type="InterPro" id="IPR006221">
    <property type="entry name" value="TrpG/PapA_dom"/>
</dbReference>
<evidence type="ECO:0000313" key="4">
    <source>
        <dbReference type="Proteomes" id="UP000321196"/>
    </source>
</evidence>
<dbReference type="PRINTS" id="PR00099">
    <property type="entry name" value="CPSGATASE"/>
</dbReference>
<dbReference type="NCBIfam" id="TIGR00566">
    <property type="entry name" value="trpG_papA"/>
    <property type="match status" value="1"/>
</dbReference>
<keyword evidence="4" id="KW-1185">Reference proteome</keyword>
<dbReference type="EMBL" id="VRSW01000004">
    <property type="protein sequence ID" value="TXK03435.1"/>
    <property type="molecule type" value="Genomic_DNA"/>
</dbReference>
<dbReference type="RefSeq" id="WP_147826367.1">
    <property type="nucleotide sequence ID" value="NZ_BAAARG010000001.1"/>
</dbReference>
<dbReference type="InterPro" id="IPR017926">
    <property type="entry name" value="GATASE"/>
</dbReference>
<sequence length="210" mass="21892">MTRILVVDNHDSFVFTLIGYLRQLGADVTLVEADALEAASLTAEVTRWDGVMISPGPGTPEHAGASVAVVAACAQTGTPLIGVCLGHQAIAVAFGATVTHAPELKHGMVSAITHEATSVFSGLASPLNVGRYHSLAIDPSTLPAELEVTAQTESGVIMAVRHRTLPIHGVQFHPESVLTEHGYDMLATWLHETGLHSAPARATTLSPLGA</sequence>
<dbReference type="PRINTS" id="PR00096">
    <property type="entry name" value="GATASE"/>
</dbReference>
<feature type="domain" description="Glutamine amidotransferase" evidence="2">
    <location>
        <begin position="5"/>
        <end position="191"/>
    </location>
</feature>
<dbReference type="GO" id="GO:0004049">
    <property type="term" value="F:anthranilate synthase activity"/>
    <property type="evidence" value="ECO:0007669"/>
    <property type="project" value="TreeGrafter"/>
</dbReference>
<dbReference type="GO" id="GO:0000162">
    <property type="term" value="P:L-tryptophan biosynthetic process"/>
    <property type="evidence" value="ECO:0007669"/>
    <property type="project" value="TreeGrafter"/>
</dbReference>
<dbReference type="Gene3D" id="3.40.50.880">
    <property type="match status" value="1"/>
</dbReference>
<dbReference type="GO" id="GO:0005829">
    <property type="term" value="C:cytosol"/>
    <property type="evidence" value="ECO:0007669"/>
    <property type="project" value="TreeGrafter"/>
</dbReference>
<dbReference type="SUPFAM" id="SSF52317">
    <property type="entry name" value="Class I glutamine amidotransferase-like"/>
    <property type="match status" value="1"/>
</dbReference>
<gene>
    <name evidence="3" type="ORF">FVP60_11155</name>
</gene>
<dbReference type="PRINTS" id="PR00097">
    <property type="entry name" value="ANTSNTHASEII"/>
</dbReference>
<dbReference type="PANTHER" id="PTHR43418:SF4">
    <property type="entry name" value="MULTIFUNCTIONAL TRYPTOPHAN BIOSYNTHESIS PROTEIN"/>
    <property type="match status" value="1"/>
</dbReference>
<reference evidence="3 4" key="1">
    <citation type="submission" date="2019-08" db="EMBL/GenBank/DDBJ databases">
        <authorList>
            <person name="Dong K."/>
        </authorList>
    </citation>
    <scope>NUCLEOTIDE SEQUENCE [LARGE SCALE GENOMIC DNA]</scope>
    <source>
        <strain evidence="3 4">M4-8</strain>
    </source>
</reference>
<dbReference type="AlphaFoldDB" id="A0A5C8HKU2"/>
<dbReference type="PANTHER" id="PTHR43418">
    <property type="entry name" value="MULTIFUNCTIONAL TRYPTOPHAN BIOSYNTHESIS PROTEIN-RELATED"/>
    <property type="match status" value="1"/>
</dbReference>
<comment type="caution">
    <text evidence="3">The sequence shown here is derived from an EMBL/GenBank/DDBJ whole genome shotgun (WGS) entry which is preliminary data.</text>
</comment>
<evidence type="ECO:0000313" key="3">
    <source>
        <dbReference type="EMBL" id="TXK03435.1"/>
    </source>
</evidence>
<dbReference type="InterPro" id="IPR029062">
    <property type="entry name" value="Class_I_gatase-like"/>
</dbReference>